<evidence type="ECO:0000313" key="2">
    <source>
        <dbReference type="Proteomes" id="UP000199306"/>
    </source>
</evidence>
<dbReference type="Proteomes" id="UP000199306">
    <property type="component" value="Unassembled WGS sequence"/>
</dbReference>
<keyword evidence="2" id="KW-1185">Reference proteome</keyword>
<protein>
    <submittedName>
        <fullName evidence="1">Uncharacterized protein</fullName>
    </submittedName>
</protein>
<reference evidence="1 2" key="1">
    <citation type="submission" date="2016-10" db="EMBL/GenBank/DDBJ databases">
        <authorList>
            <person name="de Groot N.N."/>
        </authorList>
    </citation>
    <scope>NUCLEOTIDE SEQUENCE [LARGE SCALE GENOMIC DNA]</scope>
    <source>
        <strain evidence="2">E92,LMG 26720,CCM 7988</strain>
    </source>
</reference>
<gene>
    <name evidence="1" type="ORF">SAMN04515674_10820</name>
</gene>
<evidence type="ECO:0000313" key="1">
    <source>
        <dbReference type="EMBL" id="SFP97698.1"/>
    </source>
</evidence>
<dbReference type="EMBL" id="FOXH01000008">
    <property type="protein sequence ID" value="SFP97698.1"/>
    <property type="molecule type" value="Genomic_DNA"/>
</dbReference>
<organism evidence="1 2">
    <name type="scientific">Pseudarcicella hirudinis</name>
    <dbReference type="NCBI Taxonomy" id="1079859"/>
    <lineage>
        <taxon>Bacteria</taxon>
        <taxon>Pseudomonadati</taxon>
        <taxon>Bacteroidota</taxon>
        <taxon>Cytophagia</taxon>
        <taxon>Cytophagales</taxon>
        <taxon>Flectobacillaceae</taxon>
        <taxon>Pseudarcicella</taxon>
    </lineage>
</organism>
<accession>A0A1I5UR98</accession>
<sequence length="87" mass="10190">MYRIDDLICEKRVFDELKKISHYYNIDGEIQSIPVNLENGELSKFVKISFEFEYLPTLFQVAFNIGINFGKEGKVISDFEEGMSQNR</sequence>
<dbReference type="AlphaFoldDB" id="A0A1I5UR98"/>
<dbReference type="RefSeq" id="WP_092017868.1">
    <property type="nucleotide sequence ID" value="NZ_FOXH01000008.1"/>
</dbReference>
<name>A0A1I5UR98_9BACT</name>
<proteinExistence type="predicted"/>